<dbReference type="PANTHER" id="PTHR31978:SF1">
    <property type="entry name" value="INTRAFLAGELLAR TRANSPORT PROTEIN 20 HOMOLOG"/>
    <property type="match status" value="1"/>
</dbReference>
<sequence length="131" mass="15127">MVGQVGENISFDENYRIRVLDVDKYNTTKTLQEECGNFSQKIQQLDGMVKTYLEAVDQQAKQIELEKLKAVGLRNAVATLAEDRKRKEKEVERLLADKQQQLERLLAEEQSLLRVKHEQDMLITKVTDSSC</sequence>
<keyword evidence="6" id="KW-1185">Reference proteome</keyword>
<keyword evidence="2 4" id="KW-0175">Coiled coil</keyword>
<keyword evidence="3" id="KW-0966">Cell projection</keyword>
<proteinExistence type="predicted"/>
<evidence type="ECO:0000256" key="1">
    <source>
        <dbReference type="ARBA" id="ARBA00004138"/>
    </source>
</evidence>
<comment type="caution">
    <text evidence="5">The sequence shown here is derived from an EMBL/GenBank/DDBJ whole genome shotgun (WGS) entry which is preliminary data.</text>
</comment>
<feature type="coiled-coil region" evidence="4">
    <location>
        <begin position="77"/>
        <end position="115"/>
    </location>
</feature>
<evidence type="ECO:0000256" key="3">
    <source>
        <dbReference type="ARBA" id="ARBA00023273"/>
    </source>
</evidence>
<reference evidence="5 6" key="1">
    <citation type="journal article" date="2024" name="Nat. Commun.">
        <title>Phylogenomics reveals the evolutionary origins of lichenization in chlorophyte algae.</title>
        <authorList>
            <person name="Puginier C."/>
            <person name="Libourel C."/>
            <person name="Otte J."/>
            <person name="Skaloud P."/>
            <person name="Haon M."/>
            <person name="Grisel S."/>
            <person name="Petersen M."/>
            <person name="Berrin J.G."/>
            <person name="Delaux P.M."/>
            <person name="Dal Grande F."/>
            <person name="Keller J."/>
        </authorList>
    </citation>
    <scope>NUCLEOTIDE SEQUENCE [LARGE SCALE GENOMIC DNA]</scope>
    <source>
        <strain evidence="5 6">SAG 2043</strain>
    </source>
</reference>
<dbReference type="GO" id="GO:0005737">
    <property type="term" value="C:cytoplasm"/>
    <property type="evidence" value="ECO:0007669"/>
    <property type="project" value="TreeGrafter"/>
</dbReference>
<dbReference type="GO" id="GO:0097730">
    <property type="term" value="C:non-motile cilium"/>
    <property type="evidence" value="ECO:0007669"/>
    <property type="project" value="TreeGrafter"/>
</dbReference>
<dbReference type="Proteomes" id="UP001489004">
    <property type="component" value="Unassembled WGS sequence"/>
</dbReference>
<dbReference type="AlphaFoldDB" id="A0AAW1Q8A1"/>
<dbReference type="EMBL" id="JALJOR010000005">
    <property type="protein sequence ID" value="KAK9817115.1"/>
    <property type="molecule type" value="Genomic_DNA"/>
</dbReference>
<evidence type="ECO:0008006" key="7">
    <source>
        <dbReference type="Google" id="ProtNLM"/>
    </source>
</evidence>
<dbReference type="PANTHER" id="PTHR31978">
    <property type="entry name" value="INTRAFLAGELLAR TRANSPORT PROTEIN 20 HOMOLOG"/>
    <property type="match status" value="1"/>
</dbReference>
<evidence type="ECO:0000256" key="4">
    <source>
        <dbReference type="SAM" id="Coils"/>
    </source>
</evidence>
<protein>
    <recommendedName>
        <fullName evidence="7">Intraflagellar transport protein 20</fullName>
    </recommendedName>
</protein>
<dbReference type="GO" id="GO:0030990">
    <property type="term" value="C:intraciliary transport particle"/>
    <property type="evidence" value="ECO:0007669"/>
    <property type="project" value="TreeGrafter"/>
</dbReference>
<dbReference type="Pfam" id="PF14931">
    <property type="entry name" value="IFT20"/>
    <property type="match status" value="1"/>
</dbReference>
<gene>
    <name evidence="5" type="ORF">WJX72_009751</name>
</gene>
<dbReference type="GO" id="GO:0036064">
    <property type="term" value="C:ciliary basal body"/>
    <property type="evidence" value="ECO:0007669"/>
    <property type="project" value="TreeGrafter"/>
</dbReference>
<comment type="subcellular location">
    <subcellularLocation>
        <location evidence="1">Cell projection</location>
        <location evidence="1">Cilium</location>
    </subcellularLocation>
</comment>
<dbReference type="GO" id="GO:0097546">
    <property type="term" value="C:ciliary base"/>
    <property type="evidence" value="ECO:0007669"/>
    <property type="project" value="TreeGrafter"/>
</dbReference>
<accession>A0AAW1Q8A1</accession>
<dbReference type="GO" id="GO:0061512">
    <property type="term" value="P:protein localization to cilium"/>
    <property type="evidence" value="ECO:0007669"/>
    <property type="project" value="TreeGrafter"/>
</dbReference>
<organism evidence="5 6">
    <name type="scientific">[Myrmecia] bisecta</name>
    <dbReference type="NCBI Taxonomy" id="41462"/>
    <lineage>
        <taxon>Eukaryota</taxon>
        <taxon>Viridiplantae</taxon>
        <taxon>Chlorophyta</taxon>
        <taxon>core chlorophytes</taxon>
        <taxon>Trebouxiophyceae</taxon>
        <taxon>Trebouxiales</taxon>
        <taxon>Trebouxiaceae</taxon>
        <taxon>Myrmecia</taxon>
    </lineage>
</organism>
<dbReference type="GO" id="GO:0060271">
    <property type="term" value="P:cilium assembly"/>
    <property type="evidence" value="ECO:0007669"/>
    <property type="project" value="TreeGrafter"/>
</dbReference>
<name>A0AAW1Q8A1_9CHLO</name>
<dbReference type="InterPro" id="IPR028172">
    <property type="entry name" value="FT20"/>
</dbReference>
<evidence type="ECO:0000256" key="2">
    <source>
        <dbReference type="ARBA" id="ARBA00023054"/>
    </source>
</evidence>
<evidence type="ECO:0000313" key="6">
    <source>
        <dbReference type="Proteomes" id="UP001489004"/>
    </source>
</evidence>
<evidence type="ECO:0000313" key="5">
    <source>
        <dbReference type="EMBL" id="KAK9817115.1"/>
    </source>
</evidence>